<evidence type="ECO:0000256" key="9">
    <source>
        <dbReference type="ARBA" id="ARBA00022840"/>
    </source>
</evidence>
<evidence type="ECO:0000256" key="2">
    <source>
        <dbReference type="ARBA" id="ARBA00008867"/>
    </source>
</evidence>
<feature type="region of interest" description="Disordered" evidence="12">
    <location>
        <begin position="867"/>
        <end position="943"/>
    </location>
</feature>
<feature type="domain" description="Protein kinase" evidence="13">
    <location>
        <begin position="118"/>
        <end position="450"/>
    </location>
</feature>
<comment type="similarity">
    <text evidence="2">Belongs to the protein kinase superfamily. CMGC Ser/Thr protein kinase family. MNB/DYRK subfamily.</text>
</comment>
<dbReference type="SUPFAM" id="SSF56112">
    <property type="entry name" value="Protein kinase-like (PK-like)"/>
    <property type="match status" value="1"/>
</dbReference>
<evidence type="ECO:0000256" key="7">
    <source>
        <dbReference type="ARBA" id="ARBA00022741"/>
    </source>
</evidence>
<dbReference type="Proteomes" id="UP000193719">
    <property type="component" value="Unassembled WGS sequence"/>
</dbReference>
<feature type="compositionally biased region" description="Low complexity" evidence="12">
    <location>
        <begin position="867"/>
        <end position="891"/>
    </location>
</feature>
<dbReference type="InterPro" id="IPR050494">
    <property type="entry name" value="Ser_Thr_dual-spec_kinase"/>
</dbReference>
<keyword evidence="15" id="KW-1185">Reference proteome</keyword>
<sequence length="1471" mass="167276">MESETNDYNSIQQNVNKENYEQTIPSKNSAFSIYDKDLDDEVSIFKVRNQEVLKKITQDLVTTFSVCNPDFDYELNANPRRVLTKPSKPVHNDGYDNENWDYILYVNDILGGQEGQQYQILDILGKGTFGQVVKCQNVKTKEIVALKVIKNKPAYYNQSLVEVAILDILNNQYDKEDKHNIIRLKDTFIFHGHLCIIFEMLSVNLYELIKQNQFRGLSTNLVRVFVSQLLDALCVLNKSKIIHCDLKPENILLRNLESPALKVIDFGSACHENQTTYTYIQSRFYRSIEVLLGLPYTSSIDMWSLGCIAAELYLGLPLFPGSSEYNQISRIVNMLGIPPLYTIEKGKNAQKYFKKVGVKSDGKSIYQLKSMEEYMEENNTVEQPSKRYFNGDTLDEIINLYPITRKGLSQREIDKEMQNRTVFIDFLHGLLNLNPLERWSPQEARLHPFITGEKYLGPYVPSTRIKSIPPISVPINSYSNNQVTSTASTPINITTKGNTRRPRANTISSSRVQNVPPQLQRLAAFNPQNNINSNNYSYNGPTQYQIIQQQSLSEMANLENISSTMNATTSDNSHLSALLNTTNGYDSSNISSNIANNSNYLNGNGSQSSQISTPNQQMLTINNQQMMNAQNDSQYLNNIFSDMHIDPSLYNMNLSVPLSSSLDNLSSSNPRRVRNNRRMDYNISTKHFRRQSFAGSSFSYLNSINNTRSNSSANISQNQNIDSNLQGTSSTHNNQQLSDLTSSIINQHHSYSSSSLLNIPEHQDYSNNTDNLATVDPSFMQSNTSNIVGSLNHTDQYIPNSNTISDQLYIPNTNTVTQIPEHSTYNVPTTNSLINIHDTIIYNKNDNNNSQSPGSISRNVSIDILSDDSNNSVNKRLTPSQQQQGSRSSSSLAHPTSLHDTKQNSIEDEYCGKKNTPSSLHKSTLTPNLMNNTSSTKDESTIMSNESDYCSSLNNYDSSQGPHFTYSKDNYDAPFMLPIPYTGDLIDSGNNYSKWNMQRRASAPMIAFKKQQKSSYLSQRNSNLAYGSSYQSSYSNDSFHINTYNSDYNLDDRSKNPYNYYNSNSSTIYSMNQDQKQLHHTRRVRYKSGPAESNPPIANAATGLFMYNNPTQNISYQSLPELVTNQSSYSNSVEMDKPNLYSMTSSNSTSQIQGLNQSNPNSAFHYTYNAAIDSSQQNNYYDPAYHDKFLSSYLFQKRHSVPTLHFMTKNSNLKQNNNNSNNNNNNNYTNYNNQDYSMKAQKLPTYLPNNSYEDINTMYGSGSKINKGKSYLNNKTVNNKSYSNSSNAININGGVNKYSNYYQNSSFSRSLSNVQLMDDQNNNSIKNISSSNSSKKYYIDKSQRSNTNLNDLEFSNNGNDNFYNSRRRGSQNYQQHRKAKSMDNPNFGSNSSIKLDNYIRNKNKQYDSILSEKEAFVSKNDNSYSPIDENNIRYENEEDHIDEEEDDIIEVEVNYDDDNYSYDNESHHDED</sequence>
<dbReference type="GO" id="GO:0005524">
    <property type="term" value="F:ATP binding"/>
    <property type="evidence" value="ECO:0007669"/>
    <property type="project" value="UniProtKB-UniRule"/>
</dbReference>
<keyword evidence="7 10" id="KW-0547">Nucleotide-binding</keyword>
<evidence type="ECO:0000256" key="10">
    <source>
        <dbReference type="PROSITE-ProRule" id="PRU10141"/>
    </source>
</evidence>
<dbReference type="PANTHER" id="PTHR24058:SF17">
    <property type="entry name" value="HOMEODOMAIN INTERACTING PROTEIN KINASE, ISOFORM D"/>
    <property type="match status" value="1"/>
</dbReference>
<protein>
    <recommendedName>
        <fullName evidence="13">Protein kinase domain-containing protein</fullName>
    </recommendedName>
</protein>
<dbReference type="PROSITE" id="PS50011">
    <property type="entry name" value="PROTEIN_KINASE_DOM"/>
    <property type="match status" value="1"/>
</dbReference>
<reference evidence="14 15" key="1">
    <citation type="submission" date="2016-08" db="EMBL/GenBank/DDBJ databases">
        <title>Genomes of anaerobic fungi encode conserved fungal cellulosomes for biomass hydrolysis.</title>
        <authorList>
            <consortium name="DOE Joint Genome Institute"/>
            <person name="Haitjema C.H."/>
            <person name="Gilmore S.P."/>
            <person name="Henske J.K."/>
            <person name="Solomon K.V."/>
            <person name="De Groot R."/>
            <person name="Kuo A."/>
            <person name="Mondo S.J."/>
            <person name="Salamov A.A."/>
            <person name="Labutti K."/>
            <person name="Zhao Z."/>
            <person name="Chiniquy J."/>
            <person name="Barry K."/>
            <person name="Brewer H.M."/>
            <person name="Purvine S.O."/>
            <person name="Wright A.T."/>
            <person name="Boxma B."/>
            <person name="Van Alen T."/>
            <person name="Hackstein J.H."/>
            <person name="Baker S.E."/>
            <person name="Grigoriev I.V."/>
            <person name="O'Malley M.A."/>
        </authorList>
    </citation>
    <scope>NUCLEOTIDE SEQUENCE [LARGE SCALE GENOMIC DNA]</scope>
    <source>
        <strain evidence="15">finn</strain>
    </source>
</reference>
<evidence type="ECO:0000256" key="8">
    <source>
        <dbReference type="ARBA" id="ARBA00022777"/>
    </source>
</evidence>
<dbReference type="STRING" id="1754191.A0A1Y1V1V4"/>
<feature type="compositionally biased region" description="Polar residues" evidence="12">
    <location>
        <begin position="915"/>
        <end position="943"/>
    </location>
</feature>
<dbReference type="FunFam" id="3.30.200.20:FF:000087">
    <property type="entry name" value="Dual specificity tyrosine-phosphorylation-regulated kinase 1A"/>
    <property type="match status" value="1"/>
</dbReference>
<dbReference type="InterPro" id="IPR017441">
    <property type="entry name" value="Protein_kinase_ATP_BS"/>
</dbReference>
<dbReference type="InterPro" id="IPR000719">
    <property type="entry name" value="Prot_kinase_dom"/>
</dbReference>
<dbReference type="InterPro" id="IPR011009">
    <property type="entry name" value="Kinase-like_dom_sf"/>
</dbReference>
<reference evidence="14 15" key="2">
    <citation type="submission" date="2016-08" db="EMBL/GenBank/DDBJ databases">
        <title>Pervasive Adenine N6-methylation of Active Genes in Fungi.</title>
        <authorList>
            <consortium name="DOE Joint Genome Institute"/>
            <person name="Mondo S.J."/>
            <person name="Dannebaum R.O."/>
            <person name="Kuo R.C."/>
            <person name="Labutti K."/>
            <person name="Haridas S."/>
            <person name="Kuo A."/>
            <person name="Salamov A."/>
            <person name="Ahrendt S.R."/>
            <person name="Lipzen A."/>
            <person name="Sullivan W."/>
            <person name="Andreopoulos W.B."/>
            <person name="Clum A."/>
            <person name="Lindquist E."/>
            <person name="Daum C."/>
            <person name="Ramamoorthy G.K."/>
            <person name="Gryganskyi A."/>
            <person name="Culley D."/>
            <person name="Magnuson J.K."/>
            <person name="James T.Y."/>
            <person name="O'Malley M.A."/>
            <person name="Stajich J.E."/>
            <person name="Spatafora J.W."/>
            <person name="Visel A."/>
            <person name="Grigoriev I.V."/>
        </authorList>
    </citation>
    <scope>NUCLEOTIDE SEQUENCE [LARGE SCALE GENOMIC DNA]</scope>
    <source>
        <strain evidence="15">finn</strain>
    </source>
</reference>
<evidence type="ECO:0000313" key="14">
    <source>
        <dbReference type="EMBL" id="ORX44554.1"/>
    </source>
</evidence>
<evidence type="ECO:0000256" key="5">
    <source>
        <dbReference type="ARBA" id="ARBA00022553"/>
    </source>
</evidence>
<keyword evidence="5" id="KW-0597">Phosphoprotein</keyword>
<keyword evidence="9 10" id="KW-0067">ATP-binding</keyword>
<feature type="region of interest" description="Disordered" evidence="12">
    <location>
        <begin position="1348"/>
        <end position="1372"/>
    </location>
</feature>
<dbReference type="Pfam" id="PF00069">
    <property type="entry name" value="Pkinase"/>
    <property type="match status" value="1"/>
</dbReference>
<dbReference type="GO" id="GO:0004713">
    <property type="term" value="F:protein tyrosine kinase activity"/>
    <property type="evidence" value="ECO:0007669"/>
    <property type="project" value="TreeGrafter"/>
</dbReference>
<keyword evidence="8" id="KW-0418">Kinase</keyword>
<evidence type="ECO:0000259" key="13">
    <source>
        <dbReference type="PROSITE" id="PS50011"/>
    </source>
</evidence>
<dbReference type="EMBL" id="MCFH01000045">
    <property type="protein sequence ID" value="ORX44554.1"/>
    <property type="molecule type" value="Genomic_DNA"/>
</dbReference>
<feature type="compositionally biased region" description="Low complexity" evidence="12">
    <location>
        <begin position="711"/>
        <end position="724"/>
    </location>
</feature>
<keyword evidence="4" id="KW-0723">Serine/threonine-protein kinase</keyword>
<dbReference type="CDD" id="cd14212">
    <property type="entry name" value="PKc_YAK1"/>
    <property type="match status" value="1"/>
</dbReference>
<dbReference type="PROSITE" id="PS00108">
    <property type="entry name" value="PROTEIN_KINASE_ST"/>
    <property type="match status" value="1"/>
</dbReference>
<accession>A0A1Y1V1V4</accession>
<dbReference type="PROSITE" id="PS00107">
    <property type="entry name" value="PROTEIN_KINASE_ATP"/>
    <property type="match status" value="1"/>
</dbReference>
<keyword evidence="3" id="KW-0963">Cytoplasm</keyword>
<evidence type="ECO:0000256" key="4">
    <source>
        <dbReference type="ARBA" id="ARBA00022527"/>
    </source>
</evidence>
<feature type="compositionally biased region" description="Polar residues" evidence="12">
    <location>
        <begin position="725"/>
        <end position="735"/>
    </location>
</feature>
<gene>
    <name evidence="14" type="ORF">BCR36DRAFT_359718</name>
</gene>
<evidence type="ECO:0000256" key="6">
    <source>
        <dbReference type="ARBA" id="ARBA00022679"/>
    </source>
</evidence>
<dbReference type="PANTHER" id="PTHR24058">
    <property type="entry name" value="DUAL SPECIFICITY PROTEIN KINASE"/>
    <property type="match status" value="1"/>
</dbReference>
<keyword evidence="6" id="KW-0808">Transferase</keyword>
<keyword evidence="11" id="KW-0175">Coiled coil</keyword>
<evidence type="ECO:0000256" key="11">
    <source>
        <dbReference type="SAM" id="Coils"/>
    </source>
</evidence>
<feature type="binding site" evidence="10">
    <location>
        <position position="147"/>
    </location>
    <ligand>
        <name>ATP</name>
        <dbReference type="ChEBI" id="CHEBI:30616"/>
    </ligand>
</feature>
<organism evidence="14 15">
    <name type="scientific">Piromyces finnis</name>
    <dbReference type="NCBI Taxonomy" id="1754191"/>
    <lineage>
        <taxon>Eukaryota</taxon>
        <taxon>Fungi</taxon>
        <taxon>Fungi incertae sedis</taxon>
        <taxon>Chytridiomycota</taxon>
        <taxon>Chytridiomycota incertae sedis</taxon>
        <taxon>Neocallimastigomycetes</taxon>
        <taxon>Neocallimastigales</taxon>
        <taxon>Neocallimastigaceae</taxon>
        <taxon>Piromyces</taxon>
    </lineage>
</organism>
<dbReference type="InterPro" id="IPR008271">
    <property type="entry name" value="Ser/Thr_kinase_AS"/>
</dbReference>
<evidence type="ECO:0000313" key="15">
    <source>
        <dbReference type="Proteomes" id="UP000193719"/>
    </source>
</evidence>
<evidence type="ECO:0000256" key="12">
    <source>
        <dbReference type="SAM" id="MobiDB-lite"/>
    </source>
</evidence>
<dbReference type="GO" id="GO:0004674">
    <property type="term" value="F:protein serine/threonine kinase activity"/>
    <property type="evidence" value="ECO:0007669"/>
    <property type="project" value="UniProtKB-KW"/>
</dbReference>
<feature type="region of interest" description="Disordered" evidence="12">
    <location>
        <begin position="711"/>
        <end position="735"/>
    </location>
</feature>
<dbReference type="GO" id="GO:0005737">
    <property type="term" value="C:cytoplasm"/>
    <property type="evidence" value="ECO:0007669"/>
    <property type="project" value="UniProtKB-SubCell"/>
</dbReference>
<evidence type="ECO:0000256" key="3">
    <source>
        <dbReference type="ARBA" id="ARBA00022490"/>
    </source>
</evidence>
<feature type="compositionally biased region" description="Polar residues" evidence="12">
    <location>
        <begin position="1348"/>
        <end position="1364"/>
    </location>
</feature>
<dbReference type="OrthoDB" id="9332038at2759"/>
<comment type="subcellular location">
    <subcellularLocation>
        <location evidence="1">Cytoplasm</location>
    </subcellularLocation>
</comment>
<name>A0A1Y1V1V4_9FUNG</name>
<dbReference type="SMART" id="SM00220">
    <property type="entry name" value="S_TKc"/>
    <property type="match status" value="1"/>
</dbReference>
<dbReference type="Gene3D" id="3.30.200.20">
    <property type="entry name" value="Phosphorylase Kinase, domain 1"/>
    <property type="match status" value="1"/>
</dbReference>
<evidence type="ECO:0000256" key="1">
    <source>
        <dbReference type="ARBA" id="ARBA00004496"/>
    </source>
</evidence>
<feature type="coiled-coil region" evidence="11">
    <location>
        <begin position="1427"/>
        <end position="1454"/>
    </location>
</feature>
<dbReference type="GO" id="GO:0005634">
    <property type="term" value="C:nucleus"/>
    <property type="evidence" value="ECO:0007669"/>
    <property type="project" value="TreeGrafter"/>
</dbReference>
<dbReference type="FunFam" id="1.10.510.10:FF:000380">
    <property type="entry name" value="Serine/threonine-protein kinase ppk15"/>
    <property type="match status" value="1"/>
</dbReference>
<comment type="caution">
    <text evidence="14">The sequence shown here is derived from an EMBL/GenBank/DDBJ whole genome shotgun (WGS) entry which is preliminary data.</text>
</comment>
<dbReference type="Gene3D" id="1.10.510.10">
    <property type="entry name" value="Transferase(Phosphotransferase) domain 1"/>
    <property type="match status" value="1"/>
</dbReference>
<proteinExistence type="inferred from homology"/>